<keyword evidence="1" id="KW-0645">Protease</keyword>
<sequence length="194" mass="21935">MSVDLMLGHTPMLMLAGRAKGLLRNELAYVLATGLWETAWTMEPVIEAYWLSEEWRADNLDYYPWYGRGFVQLTWKENYERADSKLGLGGSLLDNPDRALEPFIAARVIVLGMQEGWFTGHQLGDYIDLQHSDFEGARAIVNPTDHAEDIARIAEDYDQALQAVGYGEQWDVPIGRPLAVRVSRLEEWAAGYGV</sequence>
<dbReference type="SUPFAM" id="SSF53955">
    <property type="entry name" value="Lysozyme-like"/>
    <property type="match status" value="1"/>
</dbReference>
<keyword evidence="2" id="KW-1185">Reference proteome</keyword>
<dbReference type="EMBL" id="JAVQLW010000008">
    <property type="protein sequence ID" value="MDS9470289.1"/>
    <property type="molecule type" value="Genomic_DNA"/>
</dbReference>
<keyword evidence="1" id="KW-0121">Carboxypeptidase</keyword>
<evidence type="ECO:0000313" key="1">
    <source>
        <dbReference type="EMBL" id="MDS9470289.1"/>
    </source>
</evidence>
<keyword evidence="1" id="KW-0378">Hydrolase</keyword>
<protein>
    <submittedName>
        <fullName evidence="1">Carboxypeptidase</fullName>
    </submittedName>
</protein>
<reference evidence="2" key="1">
    <citation type="submission" date="2023-07" db="EMBL/GenBank/DDBJ databases">
        <title>Paracoccus sp. MBLB3053 whole genome sequence.</title>
        <authorList>
            <person name="Hwang C.Y."/>
            <person name="Cho E.-S."/>
            <person name="Seo M.-J."/>
        </authorList>
    </citation>
    <scope>NUCLEOTIDE SEQUENCE [LARGE SCALE GENOMIC DNA]</scope>
    <source>
        <strain evidence="2">MBLB3053</strain>
    </source>
</reference>
<proteinExistence type="predicted"/>
<dbReference type="Proteomes" id="UP001269144">
    <property type="component" value="Unassembled WGS sequence"/>
</dbReference>
<organism evidence="1 2">
    <name type="scientific">Paracoccus aurantius</name>
    <dbReference type="NCBI Taxonomy" id="3073814"/>
    <lineage>
        <taxon>Bacteria</taxon>
        <taxon>Pseudomonadati</taxon>
        <taxon>Pseudomonadota</taxon>
        <taxon>Alphaproteobacteria</taxon>
        <taxon>Rhodobacterales</taxon>
        <taxon>Paracoccaceae</taxon>
        <taxon>Paracoccus</taxon>
    </lineage>
</organism>
<dbReference type="Gene3D" id="1.10.530.10">
    <property type="match status" value="1"/>
</dbReference>
<accession>A0ABU2I0A0</accession>
<gene>
    <name evidence="1" type="ORF">RGQ15_22340</name>
</gene>
<name>A0ABU2I0A0_9RHOB</name>
<dbReference type="InterPro" id="IPR023346">
    <property type="entry name" value="Lysozyme-like_dom_sf"/>
</dbReference>
<evidence type="ECO:0000313" key="2">
    <source>
        <dbReference type="Proteomes" id="UP001269144"/>
    </source>
</evidence>
<dbReference type="RefSeq" id="WP_311163115.1">
    <property type="nucleotide sequence ID" value="NZ_JAVQLW010000008.1"/>
</dbReference>
<comment type="caution">
    <text evidence="1">The sequence shown here is derived from an EMBL/GenBank/DDBJ whole genome shotgun (WGS) entry which is preliminary data.</text>
</comment>
<dbReference type="GO" id="GO:0004180">
    <property type="term" value="F:carboxypeptidase activity"/>
    <property type="evidence" value="ECO:0007669"/>
    <property type="project" value="UniProtKB-KW"/>
</dbReference>